<proteinExistence type="predicted"/>
<dbReference type="EMBL" id="FUEG01000002">
    <property type="protein sequence ID" value="SJK99806.1"/>
    <property type="molecule type" value="Genomic_DNA"/>
</dbReference>
<protein>
    <submittedName>
        <fullName evidence="2">Uncharacterized protein</fullName>
    </submittedName>
</protein>
<dbReference type="AlphaFoldDB" id="A0A284QTK5"/>
<evidence type="ECO:0000256" key="1">
    <source>
        <dbReference type="SAM" id="MobiDB-lite"/>
    </source>
</evidence>
<gene>
    <name evidence="2" type="ORF">ARMOST_03117</name>
</gene>
<keyword evidence="3" id="KW-1185">Reference proteome</keyword>
<name>A0A284QTK5_ARMOS</name>
<organism evidence="2 3">
    <name type="scientific">Armillaria ostoyae</name>
    <name type="common">Armillaria root rot fungus</name>
    <dbReference type="NCBI Taxonomy" id="47428"/>
    <lineage>
        <taxon>Eukaryota</taxon>
        <taxon>Fungi</taxon>
        <taxon>Dikarya</taxon>
        <taxon>Basidiomycota</taxon>
        <taxon>Agaricomycotina</taxon>
        <taxon>Agaricomycetes</taxon>
        <taxon>Agaricomycetidae</taxon>
        <taxon>Agaricales</taxon>
        <taxon>Marasmiineae</taxon>
        <taxon>Physalacriaceae</taxon>
        <taxon>Armillaria</taxon>
    </lineage>
</organism>
<feature type="compositionally biased region" description="Polar residues" evidence="1">
    <location>
        <begin position="8"/>
        <end position="18"/>
    </location>
</feature>
<evidence type="ECO:0000313" key="3">
    <source>
        <dbReference type="Proteomes" id="UP000219338"/>
    </source>
</evidence>
<sequence>MSSDGDENSSLQLDQSGQPHEINPGRIFDAEPVQKVEEEWEKTWEDAAVNRVPTTVEDFVAIEELKDKVELE</sequence>
<dbReference type="Proteomes" id="UP000219338">
    <property type="component" value="Unassembled WGS sequence"/>
</dbReference>
<feature type="region of interest" description="Disordered" evidence="1">
    <location>
        <begin position="1"/>
        <end position="28"/>
    </location>
</feature>
<reference evidence="3" key="1">
    <citation type="journal article" date="2017" name="Nat. Ecol. Evol.">
        <title>Genome expansion and lineage-specific genetic innovations in the forest pathogenic fungi Armillaria.</title>
        <authorList>
            <person name="Sipos G."/>
            <person name="Prasanna A.N."/>
            <person name="Walter M.C."/>
            <person name="O'Connor E."/>
            <person name="Balint B."/>
            <person name="Krizsan K."/>
            <person name="Kiss B."/>
            <person name="Hess J."/>
            <person name="Varga T."/>
            <person name="Slot J."/>
            <person name="Riley R."/>
            <person name="Boka B."/>
            <person name="Rigling D."/>
            <person name="Barry K."/>
            <person name="Lee J."/>
            <person name="Mihaltcheva S."/>
            <person name="LaButti K."/>
            <person name="Lipzen A."/>
            <person name="Waldron R."/>
            <person name="Moloney N.M."/>
            <person name="Sperisen C."/>
            <person name="Kredics L."/>
            <person name="Vagvoelgyi C."/>
            <person name="Patrignani A."/>
            <person name="Fitzpatrick D."/>
            <person name="Nagy I."/>
            <person name="Doyle S."/>
            <person name="Anderson J.B."/>
            <person name="Grigoriev I.V."/>
            <person name="Gueldener U."/>
            <person name="Muensterkoetter M."/>
            <person name="Nagy L.G."/>
        </authorList>
    </citation>
    <scope>NUCLEOTIDE SEQUENCE [LARGE SCALE GENOMIC DNA]</scope>
    <source>
        <strain evidence="3">C18/9</strain>
    </source>
</reference>
<evidence type="ECO:0000313" key="2">
    <source>
        <dbReference type="EMBL" id="SJK99806.1"/>
    </source>
</evidence>
<accession>A0A284QTK5</accession>